<evidence type="ECO:0000259" key="3">
    <source>
        <dbReference type="Pfam" id="PF07158"/>
    </source>
</evidence>
<feature type="transmembrane region" description="Helical" evidence="2">
    <location>
        <begin position="6"/>
        <end position="36"/>
    </location>
</feature>
<feature type="compositionally biased region" description="Pro residues" evidence="1">
    <location>
        <begin position="229"/>
        <end position="241"/>
    </location>
</feature>
<feature type="transmembrane region" description="Helical" evidence="2">
    <location>
        <begin position="174"/>
        <end position="195"/>
    </location>
</feature>
<keyword evidence="2" id="KW-1133">Transmembrane helix</keyword>
<sequence length="466" mass="47138">MSSNEVLSLVLLLAVFVLAIWRDVNVGLVALPAAFLLAGIAGIPKAEVLAGFPADIVVLIIGVMYMFGHAQRSGAIDRMVHAVVAASGGRDWALPWVMFLVGAVLSGIGTLPSATVAIVLPIAMRLARNRGIDPVLMALVACSGAGVGGFSPLSPWAAIVRSLADRQGADYSPGMLFVGLAALKFAVTVIAFFALGGGRLARRTTLEPAQEPESVPAPASAHGSVPAPATAPLPESGPAPAPESVRGGASQVGGAGAGVPEVRGAGPVTAYQVGSLAGLGVFVVAVLAFGMNVAFVALAVGLVLHAAFRPDTRRVVADLPWGVVVLTAGILVYVADLERVGTLKTLARHLGGIDGTLLTVLAIAYLAAFFATIESSTVAVLGLIVPLAATALPHQTSAQFTALLVAVCGTIGAVAISPLHLGGGLVLANTREEDTPRVFRWTLGWSVGAAVLLPAVLLLVPLAAGI</sequence>
<proteinExistence type="predicted"/>
<feature type="region of interest" description="Disordered" evidence="1">
    <location>
        <begin position="205"/>
        <end position="253"/>
    </location>
</feature>
<comment type="caution">
    <text evidence="4">The sequence shown here is derived from an EMBL/GenBank/DDBJ whole genome shotgun (WGS) entry which is preliminary data.</text>
</comment>
<evidence type="ECO:0000313" key="5">
    <source>
        <dbReference type="Proteomes" id="UP001596380"/>
    </source>
</evidence>
<dbReference type="EMBL" id="JBHSXS010000003">
    <property type="protein sequence ID" value="MFC6879539.1"/>
    <property type="molecule type" value="Genomic_DNA"/>
</dbReference>
<feature type="transmembrane region" description="Helical" evidence="2">
    <location>
        <begin position="349"/>
        <end position="370"/>
    </location>
</feature>
<reference evidence="5" key="1">
    <citation type="journal article" date="2019" name="Int. J. Syst. Evol. Microbiol.">
        <title>The Global Catalogue of Microorganisms (GCM) 10K type strain sequencing project: providing services to taxonomists for standard genome sequencing and annotation.</title>
        <authorList>
            <consortium name="The Broad Institute Genomics Platform"/>
            <consortium name="The Broad Institute Genome Sequencing Center for Infectious Disease"/>
            <person name="Wu L."/>
            <person name="Ma J."/>
        </authorList>
    </citation>
    <scope>NUCLEOTIDE SEQUENCE [LARGE SCALE GENOMIC DNA]</scope>
    <source>
        <strain evidence="5">JCM 3369</strain>
    </source>
</reference>
<dbReference type="RefSeq" id="WP_378063121.1">
    <property type="nucleotide sequence ID" value="NZ_JBHSXS010000003.1"/>
</dbReference>
<feature type="transmembrane region" description="Helical" evidence="2">
    <location>
        <begin position="376"/>
        <end position="393"/>
    </location>
</feature>
<dbReference type="Proteomes" id="UP001596380">
    <property type="component" value="Unassembled WGS sequence"/>
</dbReference>
<feature type="transmembrane region" description="Helical" evidence="2">
    <location>
        <begin position="441"/>
        <end position="464"/>
    </location>
</feature>
<dbReference type="Pfam" id="PF07158">
    <property type="entry name" value="MatC_N"/>
    <property type="match status" value="1"/>
</dbReference>
<feature type="transmembrane region" description="Helical" evidence="2">
    <location>
        <begin position="400"/>
        <end position="421"/>
    </location>
</feature>
<evidence type="ECO:0000313" key="4">
    <source>
        <dbReference type="EMBL" id="MFC6879539.1"/>
    </source>
</evidence>
<feature type="transmembrane region" description="Helical" evidence="2">
    <location>
        <begin position="48"/>
        <end position="67"/>
    </location>
</feature>
<keyword evidence="2" id="KW-0812">Transmembrane</keyword>
<gene>
    <name evidence="4" type="ORF">ACFQKB_07135</name>
</gene>
<feature type="domain" description="Dicarboxylate carrier MatC N-terminal" evidence="3">
    <location>
        <begin position="3"/>
        <end position="149"/>
    </location>
</feature>
<evidence type="ECO:0000256" key="1">
    <source>
        <dbReference type="SAM" id="MobiDB-lite"/>
    </source>
</evidence>
<evidence type="ECO:0000256" key="2">
    <source>
        <dbReference type="SAM" id="Phobius"/>
    </source>
</evidence>
<feature type="transmembrane region" description="Helical" evidence="2">
    <location>
        <begin position="279"/>
        <end position="307"/>
    </location>
</feature>
<feature type="transmembrane region" description="Helical" evidence="2">
    <location>
        <begin position="319"/>
        <end position="337"/>
    </location>
</feature>
<dbReference type="InterPro" id="IPR009827">
    <property type="entry name" value="MatC_N"/>
</dbReference>
<organism evidence="4 5">
    <name type="scientific">Actinomadura yumaensis</name>
    <dbReference type="NCBI Taxonomy" id="111807"/>
    <lineage>
        <taxon>Bacteria</taxon>
        <taxon>Bacillati</taxon>
        <taxon>Actinomycetota</taxon>
        <taxon>Actinomycetes</taxon>
        <taxon>Streptosporangiales</taxon>
        <taxon>Thermomonosporaceae</taxon>
        <taxon>Actinomadura</taxon>
    </lineage>
</organism>
<keyword evidence="2" id="KW-0472">Membrane</keyword>
<keyword evidence="5" id="KW-1185">Reference proteome</keyword>
<feature type="transmembrane region" description="Helical" evidence="2">
    <location>
        <begin position="96"/>
        <end position="123"/>
    </location>
</feature>
<accession>A0ABW2CDE6</accession>
<name>A0ABW2CDE6_9ACTN</name>
<feature type="transmembrane region" description="Helical" evidence="2">
    <location>
        <begin position="135"/>
        <end position="154"/>
    </location>
</feature>
<protein>
    <submittedName>
        <fullName evidence="4">SLC13 family permease</fullName>
    </submittedName>
</protein>